<dbReference type="Proteomes" id="UP000034112">
    <property type="component" value="Unassembled WGS sequence"/>
</dbReference>
<proteinExistence type="predicted"/>
<feature type="region of interest" description="Disordered" evidence="1">
    <location>
        <begin position="165"/>
        <end position="192"/>
    </location>
</feature>
<dbReference type="EMBL" id="JOKZ01000086">
    <property type="protein sequence ID" value="KKP04157.1"/>
    <property type="molecule type" value="Genomic_DNA"/>
</dbReference>
<evidence type="ECO:0000313" key="2">
    <source>
        <dbReference type="EMBL" id="KKP04157.1"/>
    </source>
</evidence>
<organism evidence="2 3">
    <name type="scientific">Trichoderma harzianum</name>
    <name type="common">Hypocrea lixii</name>
    <dbReference type="NCBI Taxonomy" id="5544"/>
    <lineage>
        <taxon>Eukaryota</taxon>
        <taxon>Fungi</taxon>
        <taxon>Dikarya</taxon>
        <taxon>Ascomycota</taxon>
        <taxon>Pezizomycotina</taxon>
        <taxon>Sordariomycetes</taxon>
        <taxon>Hypocreomycetidae</taxon>
        <taxon>Hypocreales</taxon>
        <taxon>Hypocreaceae</taxon>
        <taxon>Trichoderma</taxon>
    </lineage>
</organism>
<gene>
    <name evidence="2" type="ORF">THAR02_03749</name>
</gene>
<reference evidence="3" key="1">
    <citation type="journal article" date="2015" name="Genome Announc.">
        <title>Draft whole-genome sequence of the biocontrol agent Trichoderma harzianum T6776.</title>
        <authorList>
            <person name="Baroncelli R."/>
            <person name="Piaggeschi G."/>
            <person name="Fiorini L."/>
            <person name="Bertolini E."/>
            <person name="Zapparata A."/>
            <person name="Pe M.E."/>
            <person name="Sarrocco S."/>
            <person name="Vannacci G."/>
        </authorList>
    </citation>
    <scope>NUCLEOTIDE SEQUENCE [LARGE SCALE GENOMIC DNA]</scope>
    <source>
        <strain evidence="3">T6776</strain>
    </source>
</reference>
<sequence>MSSSPPLTAVTEDGVHWHFIASELREMILKSIVRCKYPGWGSLAAVSKEWQSVIEVENFRRLKLRYECVFQLEDMVAPERQKLVRHIWLNIGLFDYDCGDCHTRETWNQRESNNIKMETALGRLFSVICHWPWQPEQGLKLELNAYSESDSEHFFQHYYIGAEQEENPEEVRPNRVPTRQPPEHDPGHGWIDGQRVVAPPPESIWRLFSAMFLTGFRETPRVAAVTSLLIRRQLRRCFSPFTLQVILDKLPCLLELSYESWRTWNEDWKQIFFPSVCNPYSLSLSIALPSAGTLSLHLL</sequence>
<dbReference type="OrthoDB" id="3728558at2759"/>
<dbReference type="OMA" id="WISTHEC"/>
<evidence type="ECO:0000313" key="3">
    <source>
        <dbReference type="Proteomes" id="UP000034112"/>
    </source>
</evidence>
<protein>
    <recommendedName>
        <fullName evidence="4">F-box domain-containing protein</fullName>
    </recommendedName>
</protein>
<name>A0A0F9ZVP4_TRIHA</name>
<evidence type="ECO:0000256" key="1">
    <source>
        <dbReference type="SAM" id="MobiDB-lite"/>
    </source>
</evidence>
<comment type="caution">
    <text evidence="2">The sequence shown here is derived from an EMBL/GenBank/DDBJ whole genome shotgun (WGS) entry which is preliminary data.</text>
</comment>
<dbReference type="AlphaFoldDB" id="A0A0F9ZVP4"/>
<evidence type="ECO:0008006" key="4">
    <source>
        <dbReference type="Google" id="ProtNLM"/>
    </source>
</evidence>
<accession>A0A0F9ZVP4</accession>